<keyword evidence="2" id="KW-1185">Reference proteome</keyword>
<sequence>LLSDDEPEVQFLSLLNREEELEKTSKMRLTISIWNDNGNLVSGFAIIGCPLSSWCQFGMDGCHFRFLQIIDKKYSLRDGSFHIRIVLHFWTHRTTIQFFGIRFYLSVR</sequence>
<comment type="caution">
    <text evidence="1">The sequence shown here is derived from an EMBL/GenBank/DDBJ whole genome shotgun (WGS) entry which is preliminary data.</text>
</comment>
<proteinExistence type="predicted"/>
<organism evidence="1 2">
    <name type="scientific">Pristionchus entomophagus</name>
    <dbReference type="NCBI Taxonomy" id="358040"/>
    <lineage>
        <taxon>Eukaryota</taxon>
        <taxon>Metazoa</taxon>
        <taxon>Ecdysozoa</taxon>
        <taxon>Nematoda</taxon>
        <taxon>Chromadorea</taxon>
        <taxon>Rhabditida</taxon>
        <taxon>Rhabditina</taxon>
        <taxon>Diplogasteromorpha</taxon>
        <taxon>Diplogasteroidea</taxon>
        <taxon>Neodiplogasteridae</taxon>
        <taxon>Pristionchus</taxon>
    </lineage>
</organism>
<gene>
    <name evidence="1" type="ORF">PENTCL1PPCAC_21253</name>
</gene>
<evidence type="ECO:0000313" key="1">
    <source>
        <dbReference type="EMBL" id="GMS99077.1"/>
    </source>
</evidence>
<name>A0AAV5TY98_9BILA</name>
<dbReference type="EMBL" id="BTSX01000005">
    <property type="protein sequence ID" value="GMS99077.1"/>
    <property type="molecule type" value="Genomic_DNA"/>
</dbReference>
<dbReference type="Proteomes" id="UP001432027">
    <property type="component" value="Unassembled WGS sequence"/>
</dbReference>
<dbReference type="AlphaFoldDB" id="A0AAV5TY98"/>
<feature type="non-terminal residue" evidence="1">
    <location>
        <position position="1"/>
    </location>
</feature>
<reference evidence="1" key="1">
    <citation type="submission" date="2023-10" db="EMBL/GenBank/DDBJ databases">
        <title>Genome assembly of Pristionchus species.</title>
        <authorList>
            <person name="Yoshida K."/>
            <person name="Sommer R.J."/>
        </authorList>
    </citation>
    <scope>NUCLEOTIDE SEQUENCE</scope>
    <source>
        <strain evidence="1">RS0144</strain>
    </source>
</reference>
<protein>
    <submittedName>
        <fullName evidence="1">Uncharacterized protein</fullName>
    </submittedName>
</protein>
<accession>A0AAV5TY98</accession>
<evidence type="ECO:0000313" key="2">
    <source>
        <dbReference type="Proteomes" id="UP001432027"/>
    </source>
</evidence>